<reference evidence="3" key="1">
    <citation type="submission" date="2020-05" db="EMBL/GenBank/DDBJ databases">
        <title>High-Quality Genomes of Partial-Nitritation/Anammox System by Hierarchical Clustering Based Hybrid Assembly.</title>
        <authorList>
            <person name="Liu L."/>
            <person name="Wang Y."/>
            <person name="Che Y."/>
            <person name="Chen Y."/>
            <person name="Xia Y."/>
            <person name="Luo R."/>
            <person name="Cheng S.H."/>
            <person name="Zheng C."/>
            <person name="Zhang T."/>
        </authorList>
    </citation>
    <scope>NUCLEOTIDE SEQUENCE</scope>
    <source>
        <strain evidence="3">H1_PAT1</strain>
    </source>
</reference>
<name>A0A928TQ13_UNCKA</name>
<comment type="caution">
    <text evidence="3">The sequence shown here is derived from an EMBL/GenBank/DDBJ whole genome shotgun (WGS) entry which is preliminary data.</text>
</comment>
<keyword evidence="1" id="KW-1133">Transmembrane helix</keyword>
<evidence type="ECO:0000256" key="1">
    <source>
        <dbReference type="SAM" id="Phobius"/>
    </source>
</evidence>
<accession>A0A928TQ13</accession>
<feature type="domain" description="PDZ" evidence="2">
    <location>
        <begin position="316"/>
        <end position="376"/>
    </location>
</feature>
<feature type="transmembrane region" description="Helical" evidence="1">
    <location>
        <begin position="12"/>
        <end position="33"/>
    </location>
</feature>
<keyword evidence="1" id="KW-0472">Membrane</keyword>
<sequence length="387" mass="41726">MTISGEFRQALFTLVASIIAGALAGSIAGWLFVQAPVLPNEILIAVPSQTTGTAPMPDIKVIPVDRTPLEPIVPPAFAERRTSSIATVYAVHPSKNASDLLLREDVLTLAVAITSDGWFVAPQDAIEDRRIEDLLFWHDGRVATATKAVADDRGGVIFFKTDLDSLTSPAFARYQDVSRGLAAWLERRSGSFEAVSVTALNDDADNLQGRTSRRVFRRLLLTGLSRDGHTGAPVWGMNGTLLGIVDSGPDEPLRVLPASAWSPSLSYVLLGEKVMHADLGVRAADLVYLRLLRPEEHMPKRGAWLLRDKAASLPAIDRGSAAAVAGLKEYDVIQRIDRDILDGTADLAEILAQYKPGSDVTLAVIRNGEVIDIPVTLGSVVVSRELK</sequence>
<dbReference type="Pfam" id="PF13180">
    <property type="entry name" value="PDZ_2"/>
    <property type="match status" value="1"/>
</dbReference>
<proteinExistence type="predicted"/>
<dbReference type="EMBL" id="JABTTY010000001">
    <property type="protein sequence ID" value="MBE7524961.1"/>
    <property type="molecule type" value="Genomic_DNA"/>
</dbReference>
<evidence type="ECO:0000313" key="3">
    <source>
        <dbReference type="EMBL" id="MBE7524961.1"/>
    </source>
</evidence>
<gene>
    <name evidence="3" type="ORF">HS096_00995</name>
</gene>
<evidence type="ECO:0000259" key="2">
    <source>
        <dbReference type="Pfam" id="PF13180"/>
    </source>
</evidence>
<dbReference type="Gene3D" id="2.30.42.10">
    <property type="match status" value="1"/>
</dbReference>
<dbReference type="InterPro" id="IPR001478">
    <property type="entry name" value="PDZ"/>
</dbReference>
<evidence type="ECO:0000313" key="4">
    <source>
        <dbReference type="Proteomes" id="UP000710385"/>
    </source>
</evidence>
<organism evidence="3 4">
    <name type="scientific">candidate division WWE3 bacterium</name>
    <dbReference type="NCBI Taxonomy" id="2053526"/>
    <lineage>
        <taxon>Bacteria</taxon>
        <taxon>Katanobacteria</taxon>
    </lineage>
</organism>
<dbReference type="SUPFAM" id="SSF50156">
    <property type="entry name" value="PDZ domain-like"/>
    <property type="match status" value="1"/>
</dbReference>
<keyword evidence="1" id="KW-0812">Transmembrane</keyword>
<dbReference type="Proteomes" id="UP000710385">
    <property type="component" value="Unassembled WGS sequence"/>
</dbReference>
<dbReference type="InterPro" id="IPR036034">
    <property type="entry name" value="PDZ_sf"/>
</dbReference>
<protein>
    <submittedName>
        <fullName evidence="3">PDZ domain-containing protein</fullName>
    </submittedName>
</protein>
<dbReference type="AlphaFoldDB" id="A0A928TQ13"/>